<keyword evidence="3" id="KW-0808">Transferase</keyword>
<evidence type="ECO:0000313" key="8">
    <source>
        <dbReference type="Proteomes" id="UP001501303"/>
    </source>
</evidence>
<evidence type="ECO:0000313" key="7">
    <source>
        <dbReference type="EMBL" id="GAA1910645.1"/>
    </source>
</evidence>
<evidence type="ECO:0000256" key="2">
    <source>
        <dbReference type="ARBA" id="ARBA00022676"/>
    </source>
</evidence>
<dbReference type="Pfam" id="PF21036">
    <property type="entry name" value="EryCIII-like_N"/>
    <property type="match status" value="1"/>
</dbReference>
<keyword evidence="2" id="KW-0328">Glycosyltransferase</keyword>
<evidence type="ECO:0000256" key="1">
    <source>
        <dbReference type="ARBA" id="ARBA00006962"/>
    </source>
</evidence>
<keyword evidence="4" id="KW-0045">Antibiotic biosynthesis</keyword>
<evidence type="ECO:0000259" key="5">
    <source>
        <dbReference type="Pfam" id="PF06722"/>
    </source>
</evidence>
<gene>
    <name evidence="7" type="ORF">GCM10009716_20520</name>
</gene>
<dbReference type="Gene3D" id="3.40.50.2000">
    <property type="entry name" value="Glycogen Phosphorylase B"/>
    <property type="match status" value="2"/>
</dbReference>
<reference evidence="7 8" key="1">
    <citation type="journal article" date="2019" name="Int. J. Syst. Evol. Microbiol.">
        <title>The Global Catalogue of Microorganisms (GCM) 10K type strain sequencing project: providing services to taxonomists for standard genome sequencing and annotation.</title>
        <authorList>
            <consortium name="The Broad Institute Genomics Platform"/>
            <consortium name="The Broad Institute Genome Sequencing Center for Infectious Disease"/>
            <person name="Wu L."/>
            <person name="Ma J."/>
        </authorList>
    </citation>
    <scope>NUCLEOTIDE SEQUENCE [LARGE SCALE GENOMIC DNA]</scope>
    <source>
        <strain evidence="7 8">JCM 13581</strain>
    </source>
</reference>
<evidence type="ECO:0000259" key="6">
    <source>
        <dbReference type="Pfam" id="PF21036"/>
    </source>
</evidence>
<name>A0ABN2P2I5_9ACTN</name>
<feature type="domain" description="Erythromycin biosynthesis protein CIII-like C-terminal" evidence="5">
    <location>
        <begin position="268"/>
        <end position="412"/>
    </location>
</feature>
<dbReference type="Pfam" id="PF06722">
    <property type="entry name" value="EryCIII-like_C"/>
    <property type="match status" value="1"/>
</dbReference>
<evidence type="ECO:0000256" key="4">
    <source>
        <dbReference type="ARBA" id="ARBA00023194"/>
    </source>
</evidence>
<dbReference type="PANTHER" id="PTHR48050">
    <property type="entry name" value="STEROL 3-BETA-GLUCOSYLTRANSFERASE"/>
    <property type="match status" value="1"/>
</dbReference>
<dbReference type="EMBL" id="BAAAMJ010000018">
    <property type="protein sequence ID" value="GAA1910645.1"/>
    <property type="molecule type" value="Genomic_DNA"/>
</dbReference>
<comment type="similarity">
    <text evidence="1">Belongs to the glycosyltransferase 28 family.</text>
</comment>
<organism evidence="7 8">
    <name type="scientific">Streptomyces sodiiphilus</name>
    <dbReference type="NCBI Taxonomy" id="226217"/>
    <lineage>
        <taxon>Bacteria</taxon>
        <taxon>Bacillati</taxon>
        <taxon>Actinomycetota</taxon>
        <taxon>Actinomycetes</taxon>
        <taxon>Kitasatosporales</taxon>
        <taxon>Streptomycetaceae</taxon>
        <taxon>Streptomyces</taxon>
    </lineage>
</organism>
<sequence>MTMRVLFATVSEKSHLYTMVPMAWALASAGHEVHVASNPSLTEAIKGTGLTAVSVGTDHNLHEMLAANRDNLENPLSDWSNPVPEEHTWEQVHMKFKVSVMFAYQTYNDCMVHDLIDYARHWEPDLVIWDSSCYAGPVAARVTGAAHARLLWCIDIYSRMRDTFLQRMAEQPEERREDPMAEWLGGLLSRYGSDFDEEVVVGQWSIDQIPSSLQLPLSVERLPMRYVPYNGPSEIPSWLRQAPERPRVMLSSGISSGALGGTFMPIEDILATLGDMDVEVVAALDAGTAAKLPAVPENTRVVDFVPLHAILPSTSVLIHHGGFGSWSTALANGVPQFIPTIRHGDWWNKGTSLQEAGAGLSLHAGELTPQTLRTGVERLIREESFRKAAERLRHENLDNPTPSRMVPELERLTARYRAR</sequence>
<dbReference type="InterPro" id="IPR030953">
    <property type="entry name" value="Glycosyl_450act"/>
</dbReference>
<dbReference type="InterPro" id="IPR050426">
    <property type="entry name" value="Glycosyltransferase_28"/>
</dbReference>
<dbReference type="InterPro" id="IPR002213">
    <property type="entry name" value="UDP_glucos_trans"/>
</dbReference>
<dbReference type="NCBIfam" id="TIGR04516">
    <property type="entry name" value="glycosyl_450act"/>
    <property type="match status" value="1"/>
</dbReference>
<proteinExistence type="inferred from homology"/>
<dbReference type="CDD" id="cd03784">
    <property type="entry name" value="GT1_Gtf-like"/>
    <property type="match status" value="1"/>
</dbReference>
<dbReference type="Proteomes" id="UP001501303">
    <property type="component" value="Unassembled WGS sequence"/>
</dbReference>
<protein>
    <submittedName>
        <fullName evidence="7">DUF1205 domain-containing protein</fullName>
    </submittedName>
</protein>
<keyword evidence="8" id="KW-1185">Reference proteome</keyword>
<dbReference type="InterPro" id="IPR048284">
    <property type="entry name" value="EryCIII-like_N"/>
</dbReference>
<dbReference type="PANTHER" id="PTHR48050:SF13">
    <property type="entry name" value="STEROL 3-BETA-GLUCOSYLTRANSFERASE UGT80A2"/>
    <property type="match status" value="1"/>
</dbReference>
<accession>A0ABN2P2I5</accession>
<feature type="domain" description="Erythromycin biosynthesis protein CIII-like N-terminal" evidence="6">
    <location>
        <begin position="24"/>
        <end position="253"/>
    </location>
</feature>
<evidence type="ECO:0000256" key="3">
    <source>
        <dbReference type="ARBA" id="ARBA00022679"/>
    </source>
</evidence>
<comment type="caution">
    <text evidence="7">The sequence shown here is derived from an EMBL/GenBank/DDBJ whole genome shotgun (WGS) entry which is preliminary data.</text>
</comment>
<dbReference type="InterPro" id="IPR010610">
    <property type="entry name" value="EryCIII-like_C"/>
</dbReference>
<dbReference type="SUPFAM" id="SSF53756">
    <property type="entry name" value="UDP-Glycosyltransferase/glycogen phosphorylase"/>
    <property type="match status" value="1"/>
</dbReference>